<keyword evidence="1" id="KW-0175">Coiled coil</keyword>
<dbReference type="KEGG" id="vde:111248195"/>
<accession>A0A7M7JTA9</accession>
<dbReference type="OrthoDB" id="10550032at2759"/>
<dbReference type="AlphaFoldDB" id="A0A7M7JTA9"/>
<evidence type="ECO:0000313" key="3">
    <source>
        <dbReference type="EnsemblMetazoa" id="XP_022655813"/>
    </source>
</evidence>
<evidence type="ECO:0000313" key="4">
    <source>
        <dbReference type="Proteomes" id="UP000594260"/>
    </source>
</evidence>
<evidence type="ECO:0000256" key="2">
    <source>
        <dbReference type="SAM" id="MobiDB-lite"/>
    </source>
</evidence>
<dbReference type="GeneID" id="111248195"/>
<reference evidence="3" key="1">
    <citation type="submission" date="2021-01" db="UniProtKB">
        <authorList>
            <consortium name="EnsemblMetazoa"/>
        </authorList>
    </citation>
    <scope>IDENTIFICATION</scope>
</reference>
<sequence length="306" mass="35120">METKRAEPMEDQRFRRTEDAQTIRFNTANVHSFVEGVYHKKTGDGKTRPCVSSKLHGGEGFDECERNYSASDSLPSLITPRISSTSIQESVDLFEHAVISSLQKSVADMTVNEAGECTGEKKVNFSPGCSAVPQTSDGKRTRACCDEFMEQTISVHEIERIFDIDFEKDWVRLVTSYCPRLDEHPVTPEQLQLRKKVQKGEKRMRKREEKIRRYTKKAQNAKEEAILRREIIQKMSDKAKKFMEKRKAQWERQKQKEEEDRVKEIAKRLKAAGKASEKLLKATRKKTSNKTVESQAAGDVVCDDIP</sequence>
<protein>
    <submittedName>
        <fullName evidence="3">Uncharacterized protein</fullName>
    </submittedName>
</protein>
<organism evidence="3 4">
    <name type="scientific">Varroa destructor</name>
    <name type="common">Honeybee mite</name>
    <dbReference type="NCBI Taxonomy" id="109461"/>
    <lineage>
        <taxon>Eukaryota</taxon>
        <taxon>Metazoa</taxon>
        <taxon>Ecdysozoa</taxon>
        <taxon>Arthropoda</taxon>
        <taxon>Chelicerata</taxon>
        <taxon>Arachnida</taxon>
        <taxon>Acari</taxon>
        <taxon>Parasitiformes</taxon>
        <taxon>Mesostigmata</taxon>
        <taxon>Gamasina</taxon>
        <taxon>Dermanyssoidea</taxon>
        <taxon>Varroidae</taxon>
        <taxon>Varroa</taxon>
    </lineage>
</organism>
<evidence type="ECO:0000256" key="1">
    <source>
        <dbReference type="SAM" id="Coils"/>
    </source>
</evidence>
<feature type="coiled-coil region" evidence="1">
    <location>
        <begin position="197"/>
        <end position="272"/>
    </location>
</feature>
<proteinExistence type="predicted"/>
<dbReference type="InParanoid" id="A0A7M7JTA9"/>
<dbReference type="EnsemblMetazoa" id="XM_022800078">
    <property type="protein sequence ID" value="XP_022655813"/>
    <property type="gene ID" value="LOC111248195"/>
</dbReference>
<name>A0A7M7JTA9_VARDE</name>
<feature type="region of interest" description="Disordered" evidence="2">
    <location>
        <begin position="281"/>
        <end position="306"/>
    </location>
</feature>
<dbReference type="RefSeq" id="XP_022655813.1">
    <property type="nucleotide sequence ID" value="XM_022800078.1"/>
</dbReference>
<keyword evidence="4" id="KW-1185">Reference proteome</keyword>
<dbReference type="Proteomes" id="UP000594260">
    <property type="component" value="Unplaced"/>
</dbReference>